<dbReference type="Gene3D" id="1.10.530.10">
    <property type="match status" value="1"/>
</dbReference>
<dbReference type="AlphaFoldDB" id="A0A1X3FF23"/>
<evidence type="ECO:0000256" key="1">
    <source>
        <dbReference type="SAM" id="MobiDB-lite"/>
    </source>
</evidence>
<name>A0A1X3FF23_9BRAD</name>
<reference evidence="2 3" key="1">
    <citation type="submission" date="2017-03" db="EMBL/GenBank/DDBJ databases">
        <title>Whole genome sequences of fourteen strains of Bradyrhizobium canariense and one strain of Bradyrhizobium japonicum isolated from Lupinus (Papilionoideae: Genisteae) species in Algeria.</title>
        <authorList>
            <person name="Crovadore J."/>
            <person name="Chekireb D."/>
            <person name="Brachmann A."/>
            <person name="Chablais R."/>
            <person name="Cochard B."/>
            <person name="Lefort F."/>
        </authorList>
    </citation>
    <scope>NUCLEOTIDE SEQUENCE [LARGE SCALE GENOMIC DNA]</scope>
    <source>
        <strain evidence="2 3">UBMA195</strain>
    </source>
</reference>
<feature type="region of interest" description="Disordered" evidence="1">
    <location>
        <begin position="346"/>
        <end position="372"/>
    </location>
</feature>
<gene>
    <name evidence="2" type="ORF">BSZ18_32840</name>
</gene>
<accession>A0A1X3FF23</accession>
<proteinExistence type="predicted"/>
<dbReference type="Proteomes" id="UP000193553">
    <property type="component" value="Unassembled WGS sequence"/>
</dbReference>
<dbReference type="InterPro" id="IPR023346">
    <property type="entry name" value="Lysozyme-like_dom_sf"/>
</dbReference>
<evidence type="ECO:0000313" key="2">
    <source>
        <dbReference type="EMBL" id="OSJ03304.1"/>
    </source>
</evidence>
<dbReference type="EMBL" id="NAFI01000187">
    <property type="protein sequence ID" value="OSJ03304.1"/>
    <property type="molecule type" value="Genomic_DNA"/>
</dbReference>
<dbReference type="OrthoDB" id="8477976at2"/>
<organism evidence="2 3">
    <name type="scientific">Bradyrhizobium canariense</name>
    <dbReference type="NCBI Taxonomy" id="255045"/>
    <lineage>
        <taxon>Bacteria</taxon>
        <taxon>Pseudomonadati</taxon>
        <taxon>Pseudomonadota</taxon>
        <taxon>Alphaproteobacteria</taxon>
        <taxon>Hyphomicrobiales</taxon>
        <taxon>Nitrobacteraceae</taxon>
        <taxon>Bradyrhizobium</taxon>
    </lineage>
</organism>
<comment type="caution">
    <text evidence="2">The sequence shown here is derived from an EMBL/GenBank/DDBJ whole genome shotgun (WGS) entry which is preliminary data.</text>
</comment>
<evidence type="ECO:0000313" key="3">
    <source>
        <dbReference type="Proteomes" id="UP000193553"/>
    </source>
</evidence>
<protein>
    <submittedName>
        <fullName evidence="2">Transglycosylase</fullName>
    </submittedName>
</protein>
<dbReference type="SUPFAM" id="SSF53955">
    <property type="entry name" value="Lysozyme-like"/>
    <property type="match status" value="1"/>
</dbReference>
<sequence length="372" mass="38815">MRRQGAELPAPLNAVRCGHFIMSVDNSSASQTAVLDPSRARVAGAIKQASNVAGVSFQYMLTTAKMESDFDPTAGATTSSAHGLYQFIDQTWLGTVKEAGTQLGYGNYSDAITRTSSGTYTVDDPAIKRSIMKLRDDPEAASSMAAALTQSNSFKLTGLLGRRPSDSELYMAHFMGVGGAAKLIANAEDNPQAVGARLFPNAASANRSIFYAKDGRARSVSEVYSVLDARYAGAANSKTTRSAMAMYGGTPSTTQVASANGVQPAAPLIDNAAYLQSFPNTRAVTPISATAPTTVADNAPSTPVFRSIYQPGDTTQPVSTTVQKLWGNNASLTSVAPATTVAPATSVASATPDVRPPQPLDLFSDRSGTFSS</sequence>